<dbReference type="NCBIfam" id="TIGR00546">
    <property type="entry name" value="lnt"/>
    <property type="match status" value="1"/>
</dbReference>
<keyword evidence="3 9" id="KW-1003">Cell membrane</keyword>
<comment type="similarity">
    <text evidence="2 9">Belongs to the CN hydrolase family. Apolipoprotein N-acyltransferase subfamily.</text>
</comment>
<organism evidence="11 12">
    <name type="scientific">Mucilaginibacter angelicae</name>
    <dbReference type="NCBI Taxonomy" id="869718"/>
    <lineage>
        <taxon>Bacteria</taxon>
        <taxon>Pseudomonadati</taxon>
        <taxon>Bacteroidota</taxon>
        <taxon>Sphingobacteriia</taxon>
        <taxon>Sphingobacteriales</taxon>
        <taxon>Sphingobacteriaceae</taxon>
        <taxon>Mucilaginibacter</taxon>
    </lineage>
</organism>
<comment type="pathway">
    <text evidence="9">Protein modification; lipoprotein biosynthesis (N-acyl transfer).</text>
</comment>
<feature type="transmembrane region" description="Helical" evidence="9">
    <location>
        <begin position="56"/>
        <end position="75"/>
    </location>
</feature>
<dbReference type="InterPro" id="IPR003010">
    <property type="entry name" value="C-N_Hydrolase"/>
</dbReference>
<feature type="domain" description="CN hydrolase" evidence="10">
    <location>
        <begin position="233"/>
        <end position="506"/>
    </location>
</feature>
<keyword evidence="6 9" id="KW-1133">Transmembrane helix</keyword>
<evidence type="ECO:0000256" key="3">
    <source>
        <dbReference type="ARBA" id="ARBA00022475"/>
    </source>
</evidence>
<feature type="transmembrane region" description="Helical" evidence="9">
    <location>
        <begin position="513"/>
        <end position="532"/>
    </location>
</feature>
<evidence type="ECO:0000313" key="11">
    <source>
        <dbReference type="EMBL" id="MFC0518629.1"/>
    </source>
</evidence>
<evidence type="ECO:0000256" key="1">
    <source>
        <dbReference type="ARBA" id="ARBA00004651"/>
    </source>
</evidence>
<dbReference type="EC" id="2.3.1.269" evidence="9"/>
<dbReference type="InterPro" id="IPR045378">
    <property type="entry name" value="LNT_N"/>
</dbReference>
<keyword evidence="5 9" id="KW-0812">Transmembrane</keyword>
<feature type="transmembrane region" description="Helical" evidence="9">
    <location>
        <begin position="166"/>
        <end position="185"/>
    </location>
</feature>
<evidence type="ECO:0000256" key="4">
    <source>
        <dbReference type="ARBA" id="ARBA00022679"/>
    </source>
</evidence>
<dbReference type="Gene3D" id="3.60.110.10">
    <property type="entry name" value="Carbon-nitrogen hydrolase"/>
    <property type="match status" value="1"/>
</dbReference>
<dbReference type="Pfam" id="PF00795">
    <property type="entry name" value="CN_hydrolase"/>
    <property type="match status" value="1"/>
</dbReference>
<comment type="subcellular location">
    <subcellularLocation>
        <location evidence="1 9">Cell membrane</location>
        <topology evidence="1 9">Multi-pass membrane protein</topology>
    </subcellularLocation>
</comment>
<evidence type="ECO:0000256" key="9">
    <source>
        <dbReference type="HAMAP-Rule" id="MF_01148"/>
    </source>
</evidence>
<dbReference type="EMBL" id="JBHLTS010000079">
    <property type="protein sequence ID" value="MFC0518629.1"/>
    <property type="molecule type" value="Genomic_DNA"/>
</dbReference>
<evidence type="ECO:0000256" key="8">
    <source>
        <dbReference type="ARBA" id="ARBA00023315"/>
    </source>
</evidence>
<dbReference type="InterPro" id="IPR036526">
    <property type="entry name" value="C-N_Hydrolase_sf"/>
</dbReference>
<dbReference type="Proteomes" id="UP001589828">
    <property type="component" value="Unassembled WGS sequence"/>
</dbReference>
<dbReference type="InterPro" id="IPR004563">
    <property type="entry name" value="Apolipo_AcylTrfase"/>
</dbReference>
<dbReference type="HAMAP" id="MF_01148">
    <property type="entry name" value="Lnt"/>
    <property type="match status" value="1"/>
</dbReference>
<keyword evidence="8 9" id="KW-0012">Acyltransferase</keyword>
<gene>
    <name evidence="9 11" type="primary">lnt</name>
    <name evidence="11" type="ORF">ACFFGT_30725</name>
</gene>
<dbReference type="Pfam" id="PF20154">
    <property type="entry name" value="LNT_N"/>
    <property type="match status" value="1"/>
</dbReference>
<comment type="caution">
    <text evidence="11">The sequence shown here is derived from an EMBL/GenBank/DDBJ whole genome shotgun (WGS) entry which is preliminary data.</text>
</comment>
<comment type="catalytic activity">
    <reaction evidence="9">
        <text>N-terminal S-1,2-diacyl-sn-glyceryl-L-cysteinyl-[lipoprotein] + a glycerophospholipid = N-acyl-S-1,2-diacyl-sn-glyceryl-L-cysteinyl-[lipoprotein] + a 2-acyl-sn-glycero-3-phospholipid + H(+)</text>
        <dbReference type="Rhea" id="RHEA:48228"/>
        <dbReference type="Rhea" id="RHEA-COMP:14681"/>
        <dbReference type="Rhea" id="RHEA-COMP:14684"/>
        <dbReference type="ChEBI" id="CHEBI:15378"/>
        <dbReference type="ChEBI" id="CHEBI:136912"/>
        <dbReference type="ChEBI" id="CHEBI:140656"/>
        <dbReference type="ChEBI" id="CHEBI:140657"/>
        <dbReference type="ChEBI" id="CHEBI:140660"/>
        <dbReference type="EC" id="2.3.1.269"/>
    </reaction>
</comment>
<keyword evidence="12" id="KW-1185">Reference proteome</keyword>
<sequence length="542" mass="61379">MKKNLPLAILSGLLLWIAWPPTPYTTFLLFIGFAPMLLAIENIIKDDKPKKGRRVFNITFIGFFIWNTLSVYWVYNALKIVGELVAVPITLIPYSLGPLLMAAACWLYYRLRLVAPRWTALIGLVCFWIGYEYLHQSWDLNFPWMTLGNGFAVTHQWIQWYEYTGVYGGTIWIWVVNILAFLIYTGLREAQTKSQKMVLIIAFVIAIAAPIGYSLSVYSNYVEEVNPSNIVVAQPNIDPYEKEGTIPPALQIDILIHLSRQVAQPNTEFFIWPETAIPAYIDEEQITRNNFFKQAQFFLRKYPNGNLVTGAETYRLFNNRATPTASPSPFGGDQYADFYSTALNIENGDRVQTYHKSRLVPGAESMPFGKALSFLKPVFEHLGGATGAYAPEKDAKVLYSQSGIGVDPVICYESIWGGYIARSVKKGAQFIAIITNDGWWENTSGKDQHFDYAKLRAIETRRWVCQSANTGISGFINQRGDVVKHTEWWVKTAIKQDINLNSELTFYVKHGDYLPQTGSVLAGVGMLFLLGMRLRKKQTLTA</sequence>
<feature type="transmembrane region" description="Helical" evidence="9">
    <location>
        <begin position="118"/>
        <end position="134"/>
    </location>
</feature>
<name>A0ABV6LGS3_9SPHI</name>
<evidence type="ECO:0000313" key="12">
    <source>
        <dbReference type="Proteomes" id="UP001589828"/>
    </source>
</evidence>
<evidence type="ECO:0000256" key="5">
    <source>
        <dbReference type="ARBA" id="ARBA00022692"/>
    </source>
</evidence>
<evidence type="ECO:0000256" key="2">
    <source>
        <dbReference type="ARBA" id="ARBA00010065"/>
    </source>
</evidence>
<dbReference type="CDD" id="cd07571">
    <property type="entry name" value="ALP_N-acyl_transferase"/>
    <property type="match status" value="1"/>
</dbReference>
<keyword evidence="7 9" id="KW-0472">Membrane</keyword>
<evidence type="ECO:0000256" key="6">
    <source>
        <dbReference type="ARBA" id="ARBA00022989"/>
    </source>
</evidence>
<keyword evidence="4 9" id="KW-0808">Transferase</keyword>
<dbReference type="PANTHER" id="PTHR38686">
    <property type="entry name" value="APOLIPOPROTEIN N-ACYLTRANSFERASE"/>
    <property type="match status" value="1"/>
</dbReference>
<feature type="transmembrane region" description="Helical" evidence="9">
    <location>
        <begin position="87"/>
        <end position="109"/>
    </location>
</feature>
<reference evidence="11 12" key="1">
    <citation type="submission" date="2024-09" db="EMBL/GenBank/DDBJ databases">
        <authorList>
            <person name="Sun Q."/>
            <person name="Mori K."/>
        </authorList>
    </citation>
    <scope>NUCLEOTIDE SEQUENCE [LARGE SCALE GENOMIC DNA]</scope>
    <source>
        <strain evidence="11 12">NCAIM B.02415</strain>
    </source>
</reference>
<accession>A0ABV6LGS3</accession>
<dbReference type="SUPFAM" id="SSF56317">
    <property type="entry name" value="Carbon-nitrogen hydrolase"/>
    <property type="match status" value="1"/>
</dbReference>
<evidence type="ECO:0000256" key="7">
    <source>
        <dbReference type="ARBA" id="ARBA00023136"/>
    </source>
</evidence>
<proteinExistence type="inferred from homology"/>
<dbReference type="PANTHER" id="PTHR38686:SF1">
    <property type="entry name" value="APOLIPOPROTEIN N-ACYLTRANSFERASE"/>
    <property type="match status" value="1"/>
</dbReference>
<dbReference type="GO" id="GO:0016746">
    <property type="term" value="F:acyltransferase activity"/>
    <property type="evidence" value="ECO:0007669"/>
    <property type="project" value="UniProtKB-KW"/>
</dbReference>
<dbReference type="RefSeq" id="WP_377026342.1">
    <property type="nucleotide sequence ID" value="NZ_JBHLTS010000079.1"/>
</dbReference>
<evidence type="ECO:0000259" key="10">
    <source>
        <dbReference type="PROSITE" id="PS50263"/>
    </source>
</evidence>
<dbReference type="PROSITE" id="PS50263">
    <property type="entry name" value="CN_HYDROLASE"/>
    <property type="match status" value="1"/>
</dbReference>
<comment type="function">
    <text evidence="9">Catalyzes the phospholipid dependent N-acylation of the N-terminal cysteine of apolipoprotein, the last step in lipoprotein maturation.</text>
</comment>
<feature type="transmembrane region" description="Helical" evidence="9">
    <location>
        <begin position="197"/>
        <end position="218"/>
    </location>
</feature>
<protein>
    <recommendedName>
        <fullName evidence="9">Apolipoprotein N-acyltransferase</fullName>
        <shortName evidence="9">ALP N-acyltransferase</shortName>
        <ecNumber evidence="9">2.3.1.269</ecNumber>
    </recommendedName>
</protein>